<keyword evidence="1" id="KW-0472">Membrane</keyword>
<dbReference type="EMBL" id="QFFM01000012">
    <property type="protein sequence ID" value="PWG65591.1"/>
    <property type="molecule type" value="Genomic_DNA"/>
</dbReference>
<organism evidence="2 3">
    <name type="scientific">Bifidobacterium callitrichidarum</name>
    <dbReference type="NCBI Taxonomy" id="2052941"/>
    <lineage>
        <taxon>Bacteria</taxon>
        <taxon>Bacillati</taxon>
        <taxon>Actinomycetota</taxon>
        <taxon>Actinomycetes</taxon>
        <taxon>Bifidobacteriales</taxon>
        <taxon>Bifidobacteriaceae</taxon>
        <taxon>Bifidobacterium</taxon>
    </lineage>
</organism>
<dbReference type="AlphaFoldDB" id="A0A2U2N8S3"/>
<dbReference type="RefSeq" id="WP_109057060.1">
    <property type="nucleotide sequence ID" value="NZ_QFFM01000012.1"/>
</dbReference>
<gene>
    <name evidence="2" type="ORF">DF196_06555</name>
</gene>
<evidence type="ECO:0000256" key="1">
    <source>
        <dbReference type="SAM" id="Phobius"/>
    </source>
</evidence>
<proteinExistence type="predicted"/>
<comment type="caution">
    <text evidence="2">The sequence shown here is derived from an EMBL/GenBank/DDBJ whole genome shotgun (WGS) entry which is preliminary data.</text>
</comment>
<evidence type="ECO:0000313" key="3">
    <source>
        <dbReference type="Proteomes" id="UP000245876"/>
    </source>
</evidence>
<evidence type="ECO:0000313" key="2">
    <source>
        <dbReference type="EMBL" id="PWG65591.1"/>
    </source>
</evidence>
<keyword evidence="3" id="KW-1185">Reference proteome</keyword>
<keyword evidence="1" id="KW-0812">Transmembrane</keyword>
<feature type="transmembrane region" description="Helical" evidence="1">
    <location>
        <begin position="20"/>
        <end position="40"/>
    </location>
</feature>
<reference evidence="2 3" key="1">
    <citation type="journal article" date="2018" name="Int. J. Syst. Evol. Microbiol.">
        <title>Bifidobacterium callitrichidarum sp. nov. from the faeces of the emperor tamarin (Saguinus imperator).</title>
        <authorList>
            <person name="Modesto M."/>
            <person name="Michelini S."/>
            <person name="Sansosti M.C."/>
            <person name="De Filippo C."/>
            <person name="Cavalieri D."/>
            <person name="Qvirist L."/>
            <person name="Andlid T."/>
            <person name="Spiezio C."/>
            <person name="Sandri C."/>
            <person name="Pascarelli S."/>
            <person name="Sgorbati B."/>
            <person name="Mattarelli P."/>
        </authorList>
    </citation>
    <scope>NUCLEOTIDE SEQUENCE [LARGE SCALE GENOMIC DNA]</scope>
    <source>
        <strain evidence="2 3">TRI 5</strain>
    </source>
</reference>
<sequence>MSAADPATIGGIARDVAGASLWVSHWLALSLAVCLILTMVVKHRIRWPHLILSALFAVWYPLDQWDSSIAVTVGSAVADRPWLVAVVWVAAVTVFVGGIMWLLLDVKRDSGSMRPPFAKRARP</sequence>
<protein>
    <submittedName>
        <fullName evidence="2">Uncharacterized protein</fullName>
    </submittedName>
</protein>
<dbReference type="Proteomes" id="UP000245876">
    <property type="component" value="Unassembled WGS sequence"/>
</dbReference>
<feature type="transmembrane region" description="Helical" evidence="1">
    <location>
        <begin position="82"/>
        <end position="104"/>
    </location>
</feature>
<accession>A0A2U2N8S3</accession>
<feature type="transmembrane region" description="Helical" evidence="1">
    <location>
        <begin position="47"/>
        <end position="62"/>
    </location>
</feature>
<keyword evidence="1" id="KW-1133">Transmembrane helix</keyword>
<name>A0A2U2N8S3_9BIFI</name>